<protein>
    <recommendedName>
        <fullName evidence="3">Transposase</fullName>
    </recommendedName>
</protein>
<keyword evidence="2" id="KW-1185">Reference proteome</keyword>
<name>A0ABW8D5N7_9GAMM</name>
<evidence type="ECO:0008006" key="3">
    <source>
        <dbReference type="Google" id="ProtNLM"/>
    </source>
</evidence>
<gene>
    <name evidence="1" type="ORF">ACD661_03030</name>
</gene>
<organism evidence="1 2">
    <name type="scientific">Legionella lytica</name>
    <dbReference type="NCBI Taxonomy" id="96232"/>
    <lineage>
        <taxon>Bacteria</taxon>
        <taxon>Pseudomonadati</taxon>
        <taxon>Pseudomonadota</taxon>
        <taxon>Gammaproteobacteria</taxon>
        <taxon>Legionellales</taxon>
        <taxon>Legionellaceae</taxon>
        <taxon>Legionella</taxon>
    </lineage>
</organism>
<sequence length="156" mass="18635">MSLSYLIYLMFIIIYEVRKKSYHRYILNPLAKWHLTYPLNLRQLEQLALARGVKIKLTDTSLTKATRRINYKKIEHPLLRPWVIQRHNIKLNRQWKFLYTVMSGKSVLDFVVLDQENLEAATNFFKTSLSENGIPVEINYYLQSICNVKRTTRNEQ</sequence>
<dbReference type="RefSeq" id="WP_400186203.1">
    <property type="nucleotide sequence ID" value="NZ_JBGORX010000001.1"/>
</dbReference>
<evidence type="ECO:0000313" key="2">
    <source>
        <dbReference type="Proteomes" id="UP001615550"/>
    </source>
</evidence>
<accession>A0ABW8D5N7</accession>
<proteinExistence type="predicted"/>
<dbReference type="EMBL" id="JBGORX010000001">
    <property type="protein sequence ID" value="MFJ1267527.1"/>
    <property type="molecule type" value="Genomic_DNA"/>
</dbReference>
<dbReference type="Proteomes" id="UP001615550">
    <property type="component" value="Unassembled WGS sequence"/>
</dbReference>
<evidence type="ECO:0000313" key="1">
    <source>
        <dbReference type="EMBL" id="MFJ1267527.1"/>
    </source>
</evidence>
<comment type="caution">
    <text evidence="1">The sequence shown here is derived from an EMBL/GenBank/DDBJ whole genome shotgun (WGS) entry which is preliminary data.</text>
</comment>
<reference evidence="1 2" key="1">
    <citation type="submission" date="2024-08" db="EMBL/GenBank/DDBJ databases">
        <title>Draft Genome Sequence of Legionella lytica strain DSB2004, Isolated From a Fire Sprinkler System.</title>
        <authorList>
            <person name="Everhart A.D."/>
            <person name="Kidane D.T."/>
            <person name="Farone A.L."/>
            <person name="Farone M.B."/>
        </authorList>
    </citation>
    <scope>NUCLEOTIDE SEQUENCE [LARGE SCALE GENOMIC DNA]</scope>
    <source>
        <strain evidence="1 2">DSB2004</strain>
    </source>
</reference>